<dbReference type="AlphaFoldDB" id="A0A8H9CFX9"/>
<sequence length="55" mass="6391">MNTLHYNRTYNKHKTLKFTPDQAGQFCHITATTLTTSKVVLIAYHLHSPLLRNNH</sequence>
<evidence type="ECO:0000313" key="1">
    <source>
        <dbReference type="EMBL" id="CAB5501569.1"/>
    </source>
</evidence>
<accession>A0A8H9CFX9</accession>
<reference evidence="1 2" key="1">
    <citation type="submission" date="2020-05" db="EMBL/GenBank/DDBJ databases">
        <authorList>
            <person name="Petersen J."/>
            <person name="Sayavedra L."/>
        </authorList>
    </citation>
    <scope>NUCLEOTIDE SEQUENCE [LARGE SCALE GENOMIC DNA]</scope>
    <source>
        <strain evidence="1">B thermophilus SOXS</strain>
    </source>
</reference>
<proteinExistence type="predicted"/>
<comment type="caution">
    <text evidence="1">The sequence shown here is derived from an EMBL/GenBank/DDBJ whole genome shotgun (WGS) entry which is preliminary data.</text>
</comment>
<dbReference type="EMBL" id="CAESAQ020000074">
    <property type="protein sequence ID" value="CAB5501569.1"/>
    <property type="molecule type" value="Genomic_DNA"/>
</dbReference>
<dbReference type="Proteomes" id="UP000643672">
    <property type="component" value="Unassembled WGS sequence"/>
</dbReference>
<protein>
    <submittedName>
        <fullName evidence="1">Uncharacterized protein</fullName>
    </submittedName>
</protein>
<name>A0A8H9CFX9_9GAMM</name>
<organism evidence="1 2">
    <name type="scientific">Bathymodiolus thermophilus thioautotrophic gill symbiont</name>
    <dbReference type="NCBI Taxonomy" id="2360"/>
    <lineage>
        <taxon>Bacteria</taxon>
        <taxon>Pseudomonadati</taxon>
        <taxon>Pseudomonadota</taxon>
        <taxon>Gammaproteobacteria</taxon>
        <taxon>sulfur-oxidizing symbionts</taxon>
    </lineage>
</organism>
<gene>
    <name evidence="1" type="ORF">THERMOS_1406</name>
</gene>
<evidence type="ECO:0000313" key="2">
    <source>
        <dbReference type="Proteomes" id="UP000643672"/>
    </source>
</evidence>
<keyword evidence="2" id="KW-1185">Reference proteome</keyword>